<dbReference type="AlphaFoldDB" id="A0A917SU22"/>
<evidence type="ECO:0000313" key="3">
    <source>
        <dbReference type="EMBL" id="GGL99014.1"/>
    </source>
</evidence>
<dbReference type="Pfam" id="PF14559">
    <property type="entry name" value="TPR_19"/>
    <property type="match status" value="1"/>
</dbReference>
<evidence type="ECO:0000256" key="2">
    <source>
        <dbReference type="SAM" id="SignalP"/>
    </source>
</evidence>
<dbReference type="Gene3D" id="1.25.40.10">
    <property type="entry name" value="Tetratricopeptide repeat domain"/>
    <property type="match status" value="1"/>
</dbReference>
<reference evidence="3" key="1">
    <citation type="journal article" date="2014" name="Int. J. Syst. Evol. Microbiol.">
        <title>Complete genome sequence of Corynebacterium casei LMG S-19264T (=DSM 44701T), isolated from a smear-ripened cheese.</title>
        <authorList>
            <consortium name="US DOE Joint Genome Institute (JGI-PGF)"/>
            <person name="Walter F."/>
            <person name="Albersmeier A."/>
            <person name="Kalinowski J."/>
            <person name="Ruckert C."/>
        </authorList>
    </citation>
    <scope>NUCLEOTIDE SEQUENCE</scope>
    <source>
        <strain evidence="3">CGMCC 1.6293</strain>
    </source>
</reference>
<accession>A0A917SU22</accession>
<feature type="chain" id="PRO_5037411525" description="Tetratricopeptide repeat protein" evidence="2">
    <location>
        <begin position="23"/>
        <end position="180"/>
    </location>
</feature>
<dbReference type="SMART" id="SM00028">
    <property type="entry name" value="TPR"/>
    <property type="match status" value="1"/>
</dbReference>
<evidence type="ECO:0000313" key="4">
    <source>
        <dbReference type="Proteomes" id="UP000649829"/>
    </source>
</evidence>
<keyword evidence="1" id="KW-0802">TPR repeat</keyword>
<organism evidence="3 4">
    <name type="scientific">Pseudooceanicola nanhaiensis</name>
    <dbReference type="NCBI Taxonomy" id="375761"/>
    <lineage>
        <taxon>Bacteria</taxon>
        <taxon>Pseudomonadati</taxon>
        <taxon>Pseudomonadota</taxon>
        <taxon>Alphaproteobacteria</taxon>
        <taxon>Rhodobacterales</taxon>
        <taxon>Paracoccaceae</taxon>
        <taxon>Pseudooceanicola</taxon>
    </lineage>
</organism>
<sequence>MRLTALAPVCISTLFLALPVYAAGSDSSTPPKPTETSTECEDGMVYDEKTRTCIKSSAALIDDDSRYAAVRELAYAGRYDSAMMVMDTARTPGDPRFLNYRGFVHRKQGDLDTAMAYYRRALAADPDHVLARSYMGQGLIEQGDLAGALGQLREIEARGGRDTWAYAALEGALRGMPTTY</sequence>
<dbReference type="InterPro" id="IPR011990">
    <property type="entry name" value="TPR-like_helical_dom_sf"/>
</dbReference>
<protein>
    <recommendedName>
        <fullName evidence="5">Tetratricopeptide repeat protein</fullName>
    </recommendedName>
</protein>
<dbReference type="RefSeq" id="WP_028287975.1">
    <property type="nucleotide sequence ID" value="NZ_BMLF01000001.1"/>
</dbReference>
<keyword evidence="2" id="KW-0732">Signal</keyword>
<evidence type="ECO:0008006" key="5">
    <source>
        <dbReference type="Google" id="ProtNLM"/>
    </source>
</evidence>
<feature type="signal peptide" evidence="2">
    <location>
        <begin position="1"/>
        <end position="22"/>
    </location>
</feature>
<dbReference type="EMBL" id="BMLF01000001">
    <property type="protein sequence ID" value="GGL99014.1"/>
    <property type="molecule type" value="Genomic_DNA"/>
</dbReference>
<reference evidence="3" key="2">
    <citation type="submission" date="2020-09" db="EMBL/GenBank/DDBJ databases">
        <authorList>
            <person name="Sun Q."/>
            <person name="Zhou Y."/>
        </authorList>
    </citation>
    <scope>NUCLEOTIDE SEQUENCE</scope>
    <source>
        <strain evidence="3">CGMCC 1.6293</strain>
    </source>
</reference>
<gene>
    <name evidence="3" type="ORF">GCM10011534_21150</name>
</gene>
<proteinExistence type="predicted"/>
<name>A0A917SU22_9RHOB</name>
<keyword evidence="4" id="KW-1185">Reference proteome</keyword>
<dbReference type="PROSITE" id="PS50005">
    <property type="entry name" value="TPR"/>
    <property type="match status" value="1"/>
</dbReference>
<dbReference type="Proteomes" id="UP000649829">
    <property type="component" value="Unassembled WGS sequence"/>
</dbReference>
<dbReference type="InterPro" id="IPR019734">
    <property type="entry name" value="TPR_rpt"/>
</dbReference>
<dbReference type="SUPFAM" id="SSF48452">
    <property type="entry name" value="TPR-like"/>
    <property type="match status" value="1"/>
</dbReference>
<feature type="repeat" description="TPR" evidence="1">
    <location>
        <begin position="95"/>
        <end position="128"/>
    </location>
</feature>
<comment type="caution">
    <text evidence="3">The sequence shown here is derived from an EMBL/GenBank/DDBJ whole genome shotgun (WGS) entry which is preliminary data.</text>
</comment>
<evidence type="ECO:0000256" key="1">
    <source>
        <dbReference type="PROSITE-ProRule" id="PRU00339"/>
    </source>
</evidence>